<reference evidence="2" key="1">
    <citation type="submission" date="2022-12" db="EMBL/GenBank/DDBJ databases">
        <authorList>
            <person name="Krivoruchko A.V."/>
            <person name="Elkin A."/>
        </authorList>
    </citation>
    <scope>NUCLEOTIDE SEQUENCE</scope>
    <source>
        <strain evidence="2">IEGM 1391</strain>
    </source>
</reference>
<evidence type="ECO:0000313" key="3">
    <source>
        <dbReference type="Proteomes" id="UP001081071"/>
    </source>
</evidence>
<dbReference type="EMBL" id="JAPWIJ010000010">
    <property type="protein sequence ID" value="MCZ4521190.1"/>
    <property type="molecule type" value="Genomic_DNA"/>
</dbReference>
<proteinExistence type="predicted"/>
<keyword evidence="3" id="KW-1185">Reference proteome</keyword>
<accession>A0ABT4MJM7</accession>
<comment type="caution">
    <text evidence="2">The sequence shown here is derived from an EMBL/GenBank/DDBJ whole genome shotgun (WGS) entry which is preliminary data.</text>
</comment>
<dbReference type="Pfam" id="PF01025">
    <property type="entry name" value="GrpE"/>
    <property type="match status" value="1"/>
</dbReference>
<dbReference type="Gene3D" id="2.30.22.10">
    <property type="entry name" value="Head domain of nucleotide exchange factor GrpE"/>
    <property type="match status" value="1"/>
</dbReference>
<dbReference type="Proteomes" id="UP001081071">
    <property type="component" value="Unassembled WGS sequence"/>
</dbReference>
<sequence length="143" mass="14721">MSTPVVLVLIAAALTVGGLGGWIAHASSRPHDNPPTPGHVVPLTNGPDRRLIDAMIGVHDLGDGVSATDRITEELSQVGIVRLDAAPGSTFDSSRHKAVHSVAAALPEQIGTVAGEVRPGWAGPDGIIRYTEVSVFARPAAGR</sequence>
<dbReference type="InterPro" id="IPR000740">
    <property type="entry name" value="GrpE"/>
</dbReference>
<name>A0ABT4MJM7_9NOCA</name>
<organism evidence="2 3">
    <name type="scientific">Rhodococcus ruber</name>
    <dbReference type="NCBI Taxonomy" id="1830"/>
    <lineage>
        <taxon>Bacteria</taxon>
        <taxon>Bacillati</taxon>
        <taxon>Actinomycetota</taxon>
        <taxon>Actinomycetes</taxon>
        <taxon>Mycobacteriales</taxon>
        <taxon>Nocardiaceae</taxon>
        <taxon>Rhodococcus</taxon>
    </lineage>
</organism>
<keyword evidence="1" id="KW-0143">Chaperone</keyword>
<dbReference type="RefSeq" id="WP_269607614.1">
    <property type="nucleotide sequence ID" value="NZ_JAPWIJ010000010.1"/>
</dbReference>
<gene>
    <name evidence="2" type="primary">grpE</name>
    <name evidence="2" type="ORF">O4220_21975</name>
</gene>
<evidence type="ECO:0000313" key="2">
    <source>
        <dbReference type="EMBL" id="MCZ4521190.1"/>
    </source>
</evidence>
<protein>
    <submittedName>
        <fullName evidence="2">Nucleotide exchange factor GrpE</fullName>
    </submittedName>
</protein>
<dbReference type="InterPro" id="IPR009012">
    <property type="entry name" value="GrpE_head"/>
</dbReference>
<evidence type="ECO:0000256" key="1">
    <source>
        <dbReference type="ARBA" id="ARBA00023186"/>
    </source>
</evidence>